<accession>A0A1Q6DSP7</accession>
<reference evidence="2" key="1">
    <citation type="submission" date="2016-12" db="EMBL/GenBank/DDBJ databases">
        <title>Discovery of methanogenic haloarchaea.</title>
        <authorList>
            <person name="Sorokin D.Y."/>
            <person name="Makarova K.S."/>
            <person name="Abbas B."/>
            <person name="Ferrer M."/>
            <person name="Golyshin P.N."/>
        </authorList>
    </citation>
    <scope>NUCLEOTIDE SEQUENCE [LARGE SCALE GENOMIC DNA]</scope>
    <source>
        <strain evidence="2">HMET1</strain>
    </source>
</reference>
<sequence>MVVTRAGKGSKIYFLIMKAGFLLIKVLRGKRFFLSLFEGILKNIIIKIVGGPWTRLGGILADSLYRTKGIGGF</sequence>
<evidence type="ECO:0000313" key="3">
    <source>
        <dbReference type="Proteomes" id="UP000185744"/>
    </source>
</evidence>
<organism evidence="2 3">
    <name type="scientific">Methanohalarchaeum thermophilum</name>
    <dbReference type="NCBI Taxonomy" id="1903181"/>
    <lineage>
        <taxon>Archaea</taxon>
        <taxon>Methanobacteriati</taxon>
        <taxon>Methanobacteriota</taxon>
        <taxon>Methanonatronarchaeia</taxon>
        <taxon>Methanonatronarchaeales</taxon>
        <taxon>Methanonatronarchaeaceae</taxon>
        <taxon>Candidatus Methanohalarchaeum</taxon>
    </lineage>
</organism>
<dbReference type="Proteomes" id="UP000185744">
    <property type="component" value="Unassembled WGS sequence"/>
</dbReference>
<name>A0A1Q6DSP7_METT1</name>
<keyword evidence="1" id="KW-0472">Membrane</keyword>
<evidence type="ECO:0000256" key="1">
    <source>
        <dbReference type="SAM" id="Phobius"/>
    </source>
</evidence>
<dbReference type="AlphaFoldDB" id="A0A1Q6DSP7"/>
<keyword evidence="1" id="KW-1133">Transmembrane helix</keyword>
<protein>
    <submittedName>
        <fullName evidence="2">Uncharacterized protein</fullName>
    </submittedName>
</protein>
<feature type="transmembrane region" description="Helical" evidence="1">
    <location>
        <begin position="12"/>
        <end position="28"/>
    </location>
</feature>
<comment type="caution">
    <text evidence="2">The sequence shown here is derived from an EMBL/GenBank/DDBJ whole genome shotgun (WGS) entry which is preliminary data.</text>
</comment>
<keyword evidence="1" id="KW-0812">Transmembrane</keyword>
<keyword evidence="3" id="KW-1185">Reference proteome</keyword>
<dbReference type="EMBL" id="MSDW01000002">
    <property type="protein sequence ID" value="OKY77400.1"/>
    <property type="molecule type" value="Genomic_DNA"/>
</dbReference>
<gene>
    <name evidence="2" type="ORF">BTN85_2050</name>
</gene>
<proteinExistence type="predicted"/>
<evidence type="ECO:0000313" key="2">
    <source>
        <dbReference type="EMBL" id="OKY77400.1"/>
    </source>
</evidence>
<dbReference type="InParanoid" id="A0A1Q6DSP7"/>